<dbReference type="PANTHER" id="PTHR25465">
    <property type="entry name" value="B-BOX DOMAIN CONTAINING"/>
    <property type="match status" value="1"/>
</dbReference>
<dbReference type="Proteomes" id="UP001558613">
    <property type="component" value="Unassembled WGS sequence"/>
</dbReference>
<dbReference type="SUPFAM" id="SSF49899">
    <property type="entry name" value="Concanavalin A-like lectins/glucanases"/>
    <property type="match status" value="1"/>
</dbReference>
<dbReference type="Pfam" id="PF25600">
    <property type="entry name" value="TRIM_CC"/>
    <property type="match status" value="1"/>
</dbReference>
<dbReference type="InterPro" id="IPR043136">
    <property type="entry name" value="B30.2/SPRY_sf"/>
</dbReference>
<proteinExistence type="predicted"/>
<keyword evidence="1" id="KW-0479">Metal-binding</keyword>
<dbReference type="InterPro" id="IPR013320">
    <property type="entry name" value="ConA-like_dom_sf"/>
</dbReference>
<dbReference type="PRINTS" id="PR01407">
    <property type="entry name" value="BUTYPHLNCDUF"/>
</dbReference>
<feature type="domain" description="SPRY-associated" evidence="6">
    <location>
        <begin position="188"/>
        <end position="229"/>
    </location>
</feature>
<dbReference type="Gene3D" id="2.60.120.920">
    <property type="match status" value="1"/>
</dbReference>
<dbReference type="PANTHER" id="PTHR25465:SF32">
    <property type="entry name" value="BLOODTHIRSTY-RELATED GENE FAMILY, MEMBER 16 ISOFORM X1-RELATED"/>
    <property type="match status" value="1"/>
</dbReference>
<feature type="region of interest" description="Disordered" evidence="5">
    <location>
        <begin position="222"/>
        <end position="274"/>
    </location>
</feature>
<comment type="caution">
    <text evidence="7">The sequence shown here is derived from an EMBL/GenBank/DDBJ whole genome shotgun (WGS) entry which is preliminary data.</text>
</comment>
<evidence type="ECO:0000313" key="7">
    <source>
        <dbReference type="EMBL" id="KAL1268170.1"/>
    </source>
</evidence>
<gene>
    <name evidence="7" type="ORF">QQF64_033533</name>
</gene>
<keyword evidence="8" id="KW-1185">Reference proteome</keyword>
<dbReference type="EMBL" id="JAYMGO010000009">
    <property type="protein sequence ID" value="KAL1268170.1"/>
    <property type="molecule type" value="Genomic_DNA"/>
</dbReference>
<evidence type="ECO:0000256" key="2">
    <source>
        <dbReference type="ARBA" id="ARBA00022771"/>
    </source>
</evidence>
<evidence type="ECO:0000313" key="8">
    <source>
        <dbReference type="Proteomes" id="UP001558613"/>
    </source>
</evidence>
<dbReference type="Pfam" id="PF13765">
    <property type="entry name" value="PRY"/>
    <property type="match status" value="1"/>
</dbReference>
<dbReference type="InterPro" id="IPR006574">
    <property type="entry name" value="PRY"/>
</dbReference>
<keyword evidence="4" id="KW-0175">Coiled coil</keyword>
<accession>A0ABR3MU59</accession>
<reference evidence="7 8" key="1">
    <citation type="submission" date="2023-09" db="EMBL/GenBank/DDBJ databases">
        <authorList>
            <person name="Wang M."/>
        </authorList>
    </citation>
    <scope>NUCLEOTIDE SEQUENCE [LARGE SCALE GENOMIC DNA]</scope>
    <source>
        <strain evidence="7">GT-2023</strain>
        <tissue evidence="7">Liver</tissue>
    </source>
</reference>
<feature type="coiled-coil region" evidence="4">
    <location>
        <begin position="46"/>
        <end position="121"/>
    </location>
</feature>
<evidence type="ECO:0000259" key="6">
    <source>
        <dbReference type="SMART" id="SM00589"/>
    </source>
</evidence>
<keyword evidence="3" id="KW-0862">Zinc</keyword>
<sequence>MCLVYHRNHKTVAVEEESRERKPQLMKMQTDVQQMIQDRMKRFQGIKHLEELRKEASEKEKAEITELFTELIRSVERCQSELLEMIEQKQKAAEKQAEGLIKELEQEITELKRRDTKLEQFSHTEDHLHLLQIYPSLIITPYTSTWTEISISDTQMDVTTLRKALIPLQETLDAKLTKTVLKRMQQHAVDVTLDPDTAHTKLILSDDRNQVLFGGIKLELPDNPERQETKQNKIERVSSGPGDEDVWQARYGAPPLGGSETERLTGTEITEQQE</sequence>
<evidence type="ECO:0000256" key="5">
    <source>
        <dbReference type="SAM" id="MobiDB-lite"/>
    </source>
</evidence>
<evidence type="ECO:0000256" key="1">
    <source>
        <dbReference type="ARBA" id="ARBA00022723"/>
    </source>
</evidence>
<dbReference type="InterPro" id="IPR058030">
    <property type="entry name" value="TRIM8/14/16/25/29/45/65_CC"/>
</dbReference>
<name>A0ABR3MU59_9TELE</name>
<dbReference type="InterPro" id="IPR051051">
    <property type="entry name" value="E3_ubiq-ligase_TRIM/RNF"/>
</dbReference>
<organism evidence="7 8">
    <name type="scientific">Cirrhinus molitorella</name>
    <name type="common">mud carp</name>
    <dbReference type="NCBI Taxonomy" id="172907"/>
    <lineage>
        <taxon>Eukaryota</taxon>
        <taxon>Metazoa</taxon>
        <taxon>Chordata</taxon>
        <taxon>Craniata</taxon>
        <taxon>Vertebrata</taxon>
        <taxon>Euteleostomi</taxon>
        <taxon>Actinopterygii</taxon>
        <taxon>Neopterygii</taxon>
        <taxon>Teleostei</taxon>
        <taxon>Ostariophysi</taxon>
        <taxon>Cypriniformes</taxon>
        <taxon>Cyprinidae</taxon>
        <taxon>Labeoninae</taxon>
        <taxon>Labeonini</taxon>
        <taxon>Cirrhinus</taxon>
    </lineage>
</organism>
<evidence type="ECO:0000256" key="4">
    <source>
        <dbReference type="SAM" id="Coils"/>
    </source>
</evidence>
<dbReference type="InterPro" id="IPR003879">
    <property type="entry name" value="Butyrophylin_SPRY"/>
</dbReference>
<dbReference type="SMART" id="SM00589">
    <property type="entry name" value="PRY"/>
    <property type="match status" value="1"/>
</dbReference>
<feature type="compositionally biased region" description="Basic and acidic residues" evidence="5">
    <location>
        <begin position="222"/>
        <end position="236"/>
    </location>
</feature>
<protein>
    <recommendedName>
        <fullName evidence="6">SPRY-associated domain-containing protein</fullName>
    </recommendedName>
</protein>
<keyword evidence="2" id="KW-0863">Zinc-finger</keyword>
<evidence type="ECO:0000256" key="3">
    <source>
        <dbReference type="ARBA" id="ARBA00022833"/>
    </source>
</evidence>